<accession>A0A410G1E9</accession>
<dbReference type="KEGG" id="aev:EI546_04830"/>
<dbReference type="AlphaFoldDB" id="A0A410G1E9"/>
<keyword evidence="1 2" id="KW-0732">Signal</keyword>
<reference evidence="4 5" key="1">
    <citation type="submission" date="2019-01" db="EMBL/GenBank/DDBJ databases">
        <title>Complete genome sequencing of Aequorivita sp. H23M31.</title>
        <authorList>
            <person name="Bae J.-W."/>
        </authorList>
    </citation>
    <scope>NUCLEOTIDE SEQUENCE [LARGE SCALE GENOMIC DNA]</scope>
    <source>
        <strain evidence="4 5">H23M31</strain>
    </source>
</reference>
<dbReference type="NCBIfam" id="TIGR04183">
    <property type="entry name" value="Por_Secre_tail"/>
    <property type="match status" value="1"/>
</dbReference>
<dbReference type="InterPro" id="IPR026444">
    <property type="entry name" value="Secre_tail"/>
</dbReference>
<evidence type="ECO:0000256" key="2">
    <source>
        <dbReference type="SAM" id="SignalP"/>
    </source>
</evidence>
<proteinExistence type="predicted"/>
<evidence type="ECO:0000256" key="1">
    <source>
        <dbReference type="ARBA" id="ARBA00022729"/>
    </source>
</evidence>
<evidence type="ECO:0000313" key="4">
    <source>
        <dbReference type="EMBL" id="QAA81092.1"/>
    </source>
</evidence>
<dbReference type="RefSeq" id="WP_128249483.1">
    <property type="nucleotide sequence ID" value="NZ_CP034951.1"/>
</dbReference>
<dbReference type="EMBL" id="CP034951">
    <property type="protein sequence ID" value="QAA81092.1"/>
    <property type="molecule type" value="Genomic_DNA"/>
</dbReference>
<dbReference type="OrthoDB" id="1465721at2"/>
<name>A0A410G1E9_9FLAO</name>
<dbReference type="Proteomes" id="UP000285517">
    <property type="component" value="Chromosome"/>
</dbReference>
<feature type="signal peptide" evidence="2">
    <location>
        <begin position="1"/>
        <end position="18"/>
    </location>
</feature>
<dbReference type="Pfam" id="PF18962">
    <property type="entry name" value="Por_Secre_tail"/>
    <property type="match status" value="1"/>
</dbReference>
<protein>
    <submittedName>
        <fullName evidence="4">T9SS type A sorting domain-containing protein</fullName>
    </submittedName>
</protein>
<sequence length="245" mass="26692">MKKFLLLACVLASTAIFAQGHETFDNLDLTGNSYATGTFVGQDGVTWNYGEARGDIELNGKAITLGRNRQNPMFLESGTIPNGLGTLEFSYAQAFTKDVGMEVMVNGELVYTATSEGEEGVTKFSGPITVEVAGDIVLMFNNPQNFGQITIDDIIWTAYDDTTGIEDNSDIGFSYFPSPMIDVLNLNAKIAIEKIEAFNLLGQKVIDITTLNDGQMNVSNLPAGSYVFRVKFENGSQKTFNISKK</sequence>
<organism evidence="4 5">
    <name type="scientific">Aequorivita ciconiae</name>
    <dbReference type="NCBI Taxonomy" id="2494375"/>
    <lineage>
        <taxon>Bacteria</taxon>
        <taxon>Pseudomonadati</taxon>
        <taxon>Bacteroidota</taxon>
        <taxon>Flavobacteriia</taxon>
        <taxon>Flavobacteriales</taxon>
        <taxon>Flavobacteriaceae</taxon>
        <taxon>Aequorivita</taxon>
    </lineage>
</organism>
<gene>
    <name evidence="4" type="ORF">EI546_04830</name>
</gene>
<evidence type="ECO:0000313" key="5">
    <source>
        <dbReference type="Proteomes" id="UP000285517"/>
    </source>
</evidence>
<feature type="domain" description="Secretion system C-terminal sorting" evidence="3">
    <location>
        <begin position="176"/>
        <end position="238"/>
    </location>
</feature>
<keyword evidence="5" id="KW-1185">Reference proteome</keyword>
<evidence type="ECO:0000259" key="3">
    <source>
        <dbReference type="Pfam" id="PF18962"/>
    </source>
</evidence>
<feature type="chain" id="PRO_5019140654" evidence="2">
    <location>
        <begin position="19"/>
        <end position="245"/>
    </location>
</feature>